<evidence type="ECO:0000313" key="9">
    <source>
        <dbReference type="EMBL" id="EEO28417.1"/>
    </source>
</evidence>
<dbReference type="AlphaFoldDB" id="C3X5D1"/>
<dbReference type="SUPFAM" id="SSF55174">
    <property type="entry name" value="Alpha-L RNA-binding motif"/>
    <property type="match status" value="1"/>
</dbReference>
<dbReference type="GO" id="GO:0000455">
    <property type="term" value="P:enzyme-directed rRNA pseudouridine synthesis"/>
    <property type="evidence" value="ECO:0007669"/>
    <property type="project" value="UniProtKB-ARBA"/>
</dbReference>
<dbReference type="InterPro" id="IPR020103">
    <property type="entry name" value="PsdUridine_synth_cat_dom_sf"/>
</dbReference>
<dbReference type="Gene3D" id="3.30.70.1560">
    <property type="entry name" value="Alpha-L RNA-binding motif"/>
    <property type="match status" value="1"/>
</dbReference>
<accession>C3X5D1</accession>
<dbReference type="PANTHER" id="PTHR47683">
    <property type="entry name" value="PSEUDOURIDINE SYNTHASE FAMILY PROTEIN-RELATED"/>
    <property type="match status" value="1"/>
</dbReference>
<keyword evidence="3 7" id="KW-0413">Isomerase</keyword>
<dbReference type="InterPro" id="IPR042092">
    <property type="entry name" value="PsdUridine_s_RsuA/RluB/E/F_cat"/>
</dbReference>
<protein>
    <recommendedName>
        <fullName evidence="7">Pseudouridine synthase</fullName>
        <ecNumber evidence="7">5.4.99.-</ecNumber>
    </recommendedName>
</protein>
<dbReference type="Pfam" id="PF01479">
    <property type="entry name" value="S4"/>
    <property type="match status" value="1"/>
</dbReference>
<dbReference type="InterPro" id="IPR002942">
    <property type="entry name" value="S4_RNA-bd"/>
</dbReference>
<dbReference type="Proteomes" id="UP000003973">
    <property type="component" value="Unassembled WGS sequence"/>
</dbReference>
<dbReference type="InterPro" id="IPR050343">
    <property type="entry name" value="RsuA_PseudoU_synthase"/>
</dbReference>
<dbReference type="PANTHER" id="PTHR47683:SF4">
    <property type="entry name" value="PSEUDOURIDINE SYNTHASE"/>
    <property type="match status" value="1"/>
</dbReference>
<dbReference type="CDD" id="cd02553">
    <property type="entry name" value="PseudoU_synth_RsuA"/>
    <property type="match status" value="1"/>
</dbReference>
<evidence type="ECO:0000259" key="8">
    <source>
        <dbReference type="SMART" id="SM00363"/>
    </source>
</evidence>
<comment type="function">
    <text evidence="5">Responsible for synthesis of pseudouridine from uracil-516 in 16S ribosomal RNA.</text>
</comment>
<dbReference type="PROSITE" id="PS50889">
    <property type="entry name" value="S4"/>
    <property type="match status" value="1"/>
</dbReference>
<dbReference type="SMART" id="SM00363">
    <property type="entry name" value="S4"/>
    <property type="match status" value="1"/>
</dbReference>
<evidence type="ECO:0000256" key="6">
    <source>
        <dbReference type="PROSITE-ProRule" id="PRU00182"/>
    </source>
</evidence>
<comment type="caution">
    <text evidence="9">The sequence shown here is derived from an EMBL/GenBank/DDBJ whole genome shotgun (WGS) entry which is preliminary data.</text>
</comment>
<keyword evidence="10" id="KW-1185">Reference proteome</keyword>
<dbReference type="InterPro" id="IPR020094">
    <property type="entry name" value="TruA/RsuA/RluB/E/F_N"/>
</dbReference>
<dbReference type="InterPro" id="IPR018496">
    <property type="entry name" value="PsdUridine_synth_RsuA/RluB_CS"/>
</dbReference>
<dbReference type="HOGENOM" id="CLU_024979_1_2_4"/>
<evidence type="ECO:0000256" key="7">
    <source>
        <dbReference type="RuleBase" id="RU003887"/>
    </source>
</evidence>
<dbReference type="EC" id="5.4.99.-" evidence="7"/>
<reference evidence="9" key="1">
    <citation type="submission" date="2011-10" db="EMBL/GenBank/DDBJ databases">
        <title>The Genome Sequence of Oxalobacter formigenes HOxBLS.</title>
        <authorList>
            <consortium name="The Broad Institute Genome Sequencing Platform"/>
            <person name="Earl A."/>
            <person name="Ward D."/>
            <person name="Feldgarden M."/>
            <person name="Gevers D."/>
            <person name="Allison M.J."/>
            <person name="Humphrey S."/>
            <person name="Young S.K."/>
            <person name="Zeng Q."/>
            <person name="Gargeya S."/>
            <person name="Fitzgerald M."/>
            <person name="Haas B."/>
            <person name="Abouelleil A."/>
            <person name="Alvarado L."/>
            <person name="Arachchi H.M."/>
            <person name="Berlin A."/>
            <person name="Brown A."/>
            <person name="Chapman S.B."/>
            <person name="Chen Z."/>
            <person name="Dunbar C."/>
            <person name="Freedman E."/>
            <person name="Gearin G."/>
            <person name="Goldberg J."/>
            <person name="Griggs A."/>
            <person name="Gujja S."/>
            <person name="Heiman D."/>
            <person name="Howarth C."/>
            <person name="Larson L."/>
            <person name="Lui A."/>
            <person name="MacDonald P.J.P."/>
            <person name="Montmayeur A."/>
            <person name="Murphy C."/>
            <person name="Neiman D."/>
            <person name="Pearson M."/>
            <person name="Priest M."/>
            <person name="Roberts A."/>
            <person name="Saif S."/>
            <person name="Shea T."/>
            <person name="Shenoy N."/>
            <person name="Sisk P."/>
            <person name="Stolte C."/>
            <person name="Sykes S."/>
            <person name="Wortman J."/>
            <person name="Nusbaum C."/>
            <person name="Birren B."/>
        </authorList>
    </citation>
    <scope>NUCLEOTIDE SEQUENCE [LARGE SCALE GENOMIC DNA]</scope>
    <source>
        <strain evidence="9">HOxBLS</strain>
    </source>
</reference>
<name>C3X5D1_9BURK</name>
<dbReference type="Pfam" id="PF00849">
    <property type="entry name" value="PseudoU_synth_2"/>
    <property type="match status" value="1"/>
</dbReference>
<evidence type="ECO:0000256" key="5">
    <source>
        <dbReference type="ARBA" id="ARBA00037590"/>
    </source>
</evidence>
<gene>
    <name evidence="9" type="ORF">OFAG_01570</name>
</gene>
<dbReference type="GO" id="GO:0160136">
    <property type="term" value="F:16S rRNA pseudouridine(516) synthase activity"/>
    <property type="evidence" value="ECO:0007669"/>
    <property type="project" value="UniProtKB-EC"/>
</dbReference>
<keyword evidence="2 6" id="KW-0694">RNA-binding</keyword>
<evidence type="ECO:0000256" key="4">
    <source>
        <dbReference type="ARBA" id="ARBA00036749"/>
    </source>
</evidence>
<dbReference type="PROSITE" id="PS01149">
    <property type="entry name" value="PSI_RSU"/>
    <property type="match status" value="1"/>
</dbReference>
<proteinExistence type="inferred from homology"/>
<dbReference type="EMBL" id="ACDP02000002">
    <property type="protein sequence ID" value="EEO28417.1"/>
    <property type="molecule type" value="Genomic_DNA"/>
</dbReference>
<dbReference type="InterPro" id="IPR036986">
    <property type="entry name" value="S4_RNA-bd_sf"/>
</dbReference>
<evidence type="ECO:0000256" key="3">
    <source>
        <dbReference type="ARBA" id="ARBA00023235"/>
    </source>
</evidence>
<dbReference type="GO" id="GO:0003723">
    <property type="term" value="F:RNA binding"/>
    <property type="evidence" value="ECO:0007669"/>
    <property type="project" value="UniProtKB-KW"/>
</dbReference>
<organism evidence="9 10">
    <name type="scientific">Oxalobacter paraformigenes</name>
    <dbReference type="NCBI Taxonomy" id="556268"/>
    <lineage>
        <taxon>Bacteria</taxon>
        <taxon>Pseudomonadati</taxon>
        <taxon>Pseudomonadota</taxon>
        <taxon>Betaproteobacteria</taxon>
        <taxon>Burkholderiales</taxon>
        <taxon>Oxalobacteraceae</taxon>
        <taxon>Oxalobacter</taxon>
    </lineage>
</organism>
<sequence>MSMTLEKILQSQGFGSRKFCRNLVLGHRVEIAGKICTDPDRKLETDDLAFRVDGETWEYREKLYLVLNKPAGYECSRQPQHHPSVFALLPEPFVQRGLQCVGRLDQDTTGLLLLTDDGHFIHQYTSPRKKVPKIYTVTGVSPFEATQLEKLVTGVQLKDEKTLTSALACQLIDEYRLRLSITEGKYHQVKRMIAAAGNRVETLHRSAIGGFTLEETLLPGHWRFLNENDLKRLSEPFPA</sequence>
<dbReference type="NCBIfam" id="TIGR00093">
    <property type="entry name" value="pseudouridine synthase"/>
    <property type="match status" value="1"/>
</dbReference>
<evidence type="ECO:0000313" key="10">
    <source>
        <dbReference type="Proteomes" id="UP000003973"/>
    </source>
</evidence>
<dbReference type="InterPro" id="IPR006145">
    <property type="entry name" value="PsdUridine_synth_RsuA/RluA"/>
</dbReference>
<dbReference type="Gene3D" id="3.30.70.580">
    <property type="entry name" value="Pseudouridine synthase I, catalytic domain, N-terminal subdomain"/>
    <property type="match status" value="1"/>
</dbReference>
<evidence type="ECO:0000256" key="1">
    <source>
        <dbReference type="ARBA" id="ARBA00008348"/>
    </source>
</evidence>
<dbReference type="eggNOG" id="COG1187">
    <property type="taxonomic scope" value="Bacteria"/>
</dbReference>
<evidence type="ECO:0000256" key="2">
    <source>
        <dbReference type="ARBA" id="ARBA00022884"/>
    </source>
</evidence>
<comment type="similarity">
    <text evidence="1 7">Belongs to the pseudouridine synthase RsuA family.</text>
</comment>
<comment type="catalytic activity">
    <reaction evidence="4">
        <text>uridine(516) in 16S rRNA = pseudouridine(516) in 16S rRNA</text>
        <dbReference type="Rhea" id="RHEA:38867"/>
        <dbReference type="Rhea" id="RHEA-COMP:10089"/>
        <dbReference type="Rhea" id="RHEA-COMP:10090"/>
        <dbReference type="ChEBI" id="CHEBI:65314"/>
        <dbReference type="ChEBI" id="CHEBI:65315"/>
        <dbReference type="EC" id="5.4.99.19"/>
    </reaction>
</comment>
<dbReference type="Gene3D" id="3.10.290.10">
    <property type="entry name" value="RNA-binding S4 domain"/>
    <property type="match status" value="1"/>
</dbReference>
<dbReference type="CDD" id="cd00165">
    <property type="entry name" value="S4"/>
    <property type="match status" value="1"/>
</dbReference>
<feature type="domain" description="RNA-binding S4" evidence="8">
    <location>
        <begin position="3"/>
        <end position="71"/>
    </location>
</feature>
<dbReference type="SUPFAM" id="SSF55120">
    <property type="entry name" value="Pseudouridine synthase"/>
    <property type="match status" value="1"/>
</dbReference>
<dbReference type="InterPro" id="IPR000748">
    <property type="entry name" value="PsdUridine_synth_RsuA/RluB/E/F"/>
</dbReference>